<reference evidence="1 2" key="1">
    <citation type="journal article" date="2016" name="Mol. Biol. Evol.">
        <title>Comparative Genomics of Early-Diverging Mushroom-Forming Fungi Provides Insights into the Origins of Lignocellulose Decay Capabilities.</title>
        <authorList>
            <person name="Nagy L.G."/>
            <person name="Riley R."/>
            <person name="Tritt A."/>
            <person name="Adam C."/>
            <person name="Daum C."/>
            <person name="Floudas D."/>
            <person name="Sun H."/>
            <person name="Yadav J.S."/>
            <person name="Pangilinan J."/>
            <person name="Larsson K.H."/>
            <person name="Matsuura K."/>
            <person name="Barry K."/>
            <person name="Labutti K."/>
            <person name="Kuo R."/>
            <person name="Ohm R.A."/>
            <person name="Bhattacharya S.S."/>
            <person name="Shirouzu T."/>
            <person name="Yoshinaga Y."/>
            <person name="Martin F.M."/>
            <person name="Grigoriev I.V."/>
            <person name="Hibbett D.S."/>
        </authorList>
    </citation>
    <scope>NUCLEOTIDE SEQUENCE [LARGE SCALE GENOMIC DNA]</scope>
    <source>
        <strain evidence="1 2">CBS 109695</strain>
    </source>
</reference>
<organism evidence="1 2">
    <name type="scientific">Athelia psychrophila</name>
    <dbReference type="NCBI Taxonomy" id="1759441"/>
    <lineage>
        <taxon>Eukaryota</taxon>
        <taxon>Fungi</taxon>
        <taxon>Dikarya</taxon>
        <taxon>Basidiomycota</taxon>
        <taxon>Agaricomycotina</taxon>
        <taxon>Agaricomycetes</taxon>
        <taxon>Agaricomycetidae</taxon>
        <taxon>Atheliales</taxon>
        <taxon>Atheliaceae</taxon>
        <taxon>Athelia</taxon>
    </lineage>
</organism>
<dbReference type="AlphaFoldDB" id="A0A166DQT1"/>
<dbReference type="Proteomes" id="UP000076532">
    <property type="component" value="Unassembled WGS sequence"/>
</dbReference>
<dbReference type="OrthoDB" id="7464126at2759"/>
<protein>
    <submittedName>
        <fullName evidence="1">Uncharacterized protein</fullName>
    </submittedName>
</protein>
<proteinExistence type="predicted"/>
<sequence length="155" mass="17781">MQHPRRPAPLPCVLCAHGGMAARWWETVEIVLNVLEEPRAEEKPAAHRREHAVSLWARVLGVGDWMCPIDGFQRFYTGYRDKFLRWAKDISRCPGGKLHIMLSSRRERDIEDNLVDINGLERVNFAGGSANPDIVKFVGKKLVELIIWKKLDPEI</sequence>
<evidence type="ECO:0000313" key="2">
    <source>
        <dbReference type="Proteomes" id="UP000076532"/>
    </source>
</evidence>
<evidence type="ECO:0000313" key="1">
    <source>
        <dbReference type="EMBL" id="KZP14976.1"/>
    </source>
</evidence>
<gene>
    <name evidence="1" type="ORF">FIBSPDRAFT_979297</name>
</gene>
<name>A0A166DQT1_9AGAM</name>
<keyword evidence="2" id="KW-1185">Reference proteome</keyword>
<accession>A0A166DQT1</accession>
<dbReference type="EMBL" id="KV417610">
    <property type="protein sequence ID" value="KZP14976.1"/>
    <property type="molecule type" value="Genomic_DNA"/>
</dbReference>